<comment type="caution">
    <text evidence="2">The sequence shown here is derived from an EMBL/GenBank/DDBJ whole genome shotgun (WGS) entry which is preliminary data.</text>
</comment>
<feature type="compositionally biased region" description="Basic and acidic residues" evidence="1">
    <location>
        <begin position="773"/>
        <end position="785"/>
    </location>
</feature>
<feature type="region of interest" description="Disordered" evidence="1">
    <location>
        <begin position="269"/>
        <end position="292"/>
    </location>
</feature>
<dbReference type="Proteomes" id="UP001219525">
    <property type="component" value="Unassembled WGS sequence"/>
</dbReference>
<feature type="compositionally biased region" description="Basic residues" evidence="1">
    <location>
        <begin position="786"/>
        <end position="796"/>
    </location>
</feature>
<feature type="region of interest" description="Disordered" evidence="1">
    <location>
        <begin position="581"/>
        <end position="700"/>
    </location>
</feature>
<evidence type="ECO:0000256" key="1">
    <source>
        <dbReference type="SAM" id="MobiDB-lite"/>
    </source>
</evidence>
<evidence type="ECO:0000313" key="2">
    <source>
        <dbReference type="EMBL" id="KAJ7217838.1"/>
    </source>
</evidence>
<dbReference type="AlphaFoldDB" id="A0AAD6VP80"/>
<dbReference type="EMBL" id="JARJCW010000013">
    <property type="protein sequence ID" value="KAJ7217838.1"/>
    <property type="molecule type" value="Genomic_DNA"/>
</dbReference>
<feature type="region of interest" description="Disordered" evidence="1">
    <location>
        <begin position="20"/>
        <end position="186"/>
    </location>
</feature>
<feature type="region of interest" description="Disordered" evidence="1">
    <location>
        <begin position="758"/>
        <end position="808"/>
    </location>
</feature>
<feature type="compositionally biased region" description="Low complexity" evidence="1">
    <location>
        <begin position="68"/>
        <end position="83"/>
    </location>
</feature>
<gene>
    <name evidence="2" type="ORF">GGX14DRAFT_357273</name>
</gene>
<reference evidence="2" key="1">
    <citation type="submission" date="2023-03" db="EMBL/GenBank/DDBJ databases">
        <title>Massive genome expansion in bonnet fungi (Mycena s.s.) driven by repeated elements and novel gene families across ecological guilds.</title>
        <authorList>
            <consortium name="Lawrence Berkeley National Laboratory"/>
            <person name="Harder C.B."/>
            <person name="Miyauchi S."/>
            <person name="Viragh M."/>
            <person name="Kuo A."/>
            <person name="Thoen E."/>
            <person name="Andreopoulos B."/>
            <person name="Lu D."/>
            <person name="Skrede I."/>
            <person name="Drula E."/>
            <person name="Henrissat B."/>
            <person name="Morin E."/>
            <person name="Kohler A."/>
            <person name="Barry K."/>
            <person name="LaButti K."/>
            <person name="Morin E."/>
            <person name="Salamov A."/>
            <person name="Lipzen A."/>
            <person name="Mereny Z."/>
            <person name="Hegedus B."/>
            <person name="Baldrian P."/>
            <person name="Stursova M."/>
            <person name="Weitz H."/>
            <person name="Taylor A."/>
            <person name="Grigoriev I.V."/>
            <person name="Nagy L.G."/>
            <person name="Martin F."/>
            <person name="Kauserud H."/>
        </authorList>
    </citation>
    <scope>NUCLEOTIDE SEQUENCE</scope>
    <source>
        <strain evidence="2">9144</strain>
    </source>
</reference>
<accession>A0AAD6VP80</accession>
<feature type="compositionally biased region" description="Pro residues" evidence="1">
    <location>
        <begin position="589"/>
        <end position="612"/>
    </location>
</feature>
<proteinExistence type="predicted"/>
<protein>
    <submittedName>
        <fullName evidence="2">Uncharacterized protein</fullName>
    </submittedName>
</protein>
<keyword evidence="3" id="KW-1185">Reference proteome</keyword>
<organism evidence="2 3">
    <name type="scientific">Mycena pura</name>
    <dbReference type="NCBI Taxonomy" id="153505"/>
    <lineage>
        <taxon>Eukaryota</taxon>
        <taxon>Fungi</taxon>
        <taxon>Dikarya</taxon>
        <taxon>Basidiomycota</taxon>
        <taxon>Agaricomycotina</taxon>
        <taxon>Agaricomycetes</taxon>
        <taxon>Agaricomycetidae</taxon>
        <taxon>Agaricales</taxon>
        <taxon>Marasmiineae</taxon>
        <taxon>Mycenaceae</taxon>
        <taxon>Mycena</taxon>
    </lineage>
</organism>
<sequence length="823" mass="91204">MIRATVTTQKKDYVDRGVQTDLVRRLSRPHSSTSKPVNPRIYDDPAPTTPPGPLNIGRSFHLAAYTHSPSGGSPLASGPARSPHNFRKHPQLPYSRPSQIHGITQRVLSLPETSPPRVTVVRETRGVSLSERPRVSLSSSDNTGEFSASAETSFLSENRSGSSRTRRSFPSCDMPRTPSPPSSPESVMIIGNDMRVPIAFLRQKGKADHVYEDESGWISWASSPPKPIPALHGPLSLPYARCPSGAEGTIIEGEDLSRKIWGLGIEDPSGHPVHSRNGTPHVSFKPAPRPSCPQRIQAQRRSLHNTVFHQQHNSLHWPQPQTPHDHFHPSPVDSPTHEARSQILLHQRALESLGARHSSRVQAVDHTLNVPHISDSWNDVYDPRIDMLEPFQGRVCAYEGQKGLGFDWQETLRPQHDISTEPVRNKSPISLKPSAPVFVPASQQVTQQYPRIFVESRMPHTVNPSQRFTAFEIAQQSRVQQRPQDFLPTPPGSSSPQWTPCLPQYTDPFPPLNIHSLVPVKNQPSFDQQSYSPQFLQDPSQELRRFVFEQMRSPDMDVNVDFIDNAAAMHQNQPITPRMFASTSHYRKPPPIDMSPPHPGPPPNSPLPPIPSPYLNRLHSFAAVPSSPTSPDPRVQSRNPSRLPRSVPFARLLQRRLSSVPEEESGHYMEAYTPPPSPLKASTATRPPRPPSSSQADSFQLRSYSSISQYHGGMTSPHSGFTSQTMQVGELDSDEARWVTPNSGRAKATVKLPLRTANTDMPESQGECSLKIEGSENAREKESGKPRKKVRSKKNKGGSIGRTTAPTIDNVSPWLAASLGVET</sequence>
<feature type="region of interest" description="Disordered" evidence="1">
    <location>
        <begin position="479"/>
        <end position="501"/>
    </location>
</feature>
<feature type="compositionally biased region" description="Polar residues" evidence="1">
    <location>
        <begin position="136"/>
        <end position="163"/>
    </location>
</feature>
<evidence type="ECO:0000313" key="3">
    <source>
        <dbReference type="Proteomes" id="UP001219525"/>
    </source>
</evidence>
<name>A0AAD6VP80_9AGAR</name>